<dbReference type="Gene3D" id="1.20.1250.20">
    <property type="entry name" value="MFS general substrate transporter like domains"/>
    <property type="match status" value="2"/>
</dbReference>
<evidence type="ECO:0000256" key="1">
    <source>
        <dbReference type="ARBA" id="ARBA00004141"/>
    </source>
</evidence>
<evidence type="ECO:0000256" key="5">
    <source>
        <dbReference type="ARBA" id="ARBA00023136"/>
    </source>
</evidence>
<dbReference type="InterPro" id="IPR036259">
    <property type="entry name" value="MFS_trans_sf"/>
</dbReference>
<organism evidence="8 9">
    <name type="scientific">Paraburkholderia caffeinilytica</name>
    <dbReference type="NCBI Taxonomy" id="1761016"/>
    <lineage>
        <taxon>Bacteria</taxon>
        <taxon>Pseudomonadati</taxon>
        <taxon>Pseudomonadota</taxon>
        <taxon>Betaproteobacteria</taxon>
        <taxon>Burkholderiales</taxon>
        <taxon>Burkholderiaceae</taxon>
        <taxon>Paraburkholderia</taxon>
    </lineage>
</organism>
<dbReference type="InterPro" id="IPR011701">
    <property type="entry name" value="MFS"/>
</dbReference>
<feature type="transmembrane region" description="Helical" evidence="6">
    <location>
        <begin position="286"/>
        <end position="307"/>
    </location>
</feature>
<keyword evidence="2" id="KW-0813">Transport</keyword>
<feature type="transmembrane region" description="Helical" evidence="6">
    <location>
        <begin position="91"/>
        <end position="110"/>
    </location>
</feature>
<keyword evidence="5 6" id="KW-0472">Membrane</keyword>
<feature type="domain" description="Major facilitator superfamily (MFS) profile" evidence="7">
    <location>
        <begin position="25"/>
        <end position="434"/>
    </location>
</feature>
<name>A0ABQ1LTP5_9BURK</name>
<dbReference type="CDD" id="cd17319">
    <property type="entry name" value="MFS_ExuT_GudP_like"/>
    <property type="match status" value="1"/>
</dbReference>
<feature type="transmembrane region" description="Helical" evidence="6">
    <location>
        <begin position="116"/>
        <end position="137"/>
    </location>
</feature>
<dbReference type="PROSITE" id="PS50850">
    <property type="entry name" value="MFS"/>
    <property type="match status" value="1"/>
</dbReference>
<evidence type="ECO:0000259" key="7">
    <source>
        <dbReference type="PROSITE" id="PS50850"/>
    </source>
</evidence>
<sequence length="459" mass="49189">MKLLSRAGFERDRDDALYNRIASKLLPYLVLLLVVSFVDRVNVGFAKLEMAGDIGLSDLAYGTGAGLFFLGYCAFEIPANLILQRVGARRWLGAIMLVWGVISAGMAFVANTHQFYAMRVLLGIAEAGCYPGVMLYMTYWFPARLRSQVCAIFFLGLTFGGMLGGPLSGWILQTVPQWGGLHGWQWLFIMEALPAVALAFFTFAWLPNDPLDASWLSAEERRYVHASARGADGAQTAAVLPGRVVDALCSPTVWLMALANFALLGGAYGVSFWLPQIIRSAGIANLLHVGLLSALPYVFSGACMVLVARHSDRSQERRWHSILPMLLSVVGFWLAGATSGHLAWGLIGLILAVVGAQTSSGVLWSVPATLFSGSAAGTALAMVTMGGNLGGYAIPYMIGYARTLAGGFAPGFYVLCAVQVLGIAALLLVPSNRFRMSDVSRDTRALSSDMNAASPRNVA</sequence>
<feature type="transmembrane region" description="Helical" evidence="6">
    <location>
        <begin position="378"/>
        <end position="398"/>
    </location>
</feature>
<dbReference type="EMBL" id="BMHL01000002">
    <property type="protein sequence ID" value="GGC29510.1"/>
    <property type="molecule type" value="Genomic_DNA"/>
</dbReference>
<feature type="transmembrane region" description="Helical" evidence="6">
    <location>
        <begin position="149"/>
        <end position="172"/>
    </location>
</feature>
<feature type="transmembrane region" description="Helical" evidence="6">
    <location>
        <begin position="253"/>
        <end position="274"/>
    </location>
</feature>
<feature type="transmembrane region" description="Helical" evidence="6">
    <location>
        <begin position="184"/>
        <end position="206"/>
    </location>
</feature>
<evidence type="ECO:0000256" key="4">
    <source>
        <dbReference type="ARBA" id="ARBA00022989"/>
    </source>
</evidence>
<feature type="transmembrane region" description="Helical" evidence="6">
    <location>
        <begin position="59"/>
        <end position="79"/>
    </location>
</feature>
<feature type="transmembrane region" description="Helical" evidence="6">
    <location>
        <begin position="319"/>
        <end position="336"/>
    </location>
</feature>
<proteinExistence type="predicted"/>
<keyword evidence="4 6" id="KW-1133">Transmembrane helix</keyword>
<keyword evidence="9" id="KW-1185">Reference proteome</keyword>
<dbReference type="RefSeq" id="WP_115782695.1">
    <property type="nucleotide sequence ID" value="NZ_BMHL01000002.1"/>
</dbReference>
<evidence type="ECO:0000313" key="8">
    <source>
        <dbReference type="EMBL" id="GGC29510.1"/>
    </source>
</evidence>
<gene>
    <name evidence="8" type="ORF">GCM10011400_15150</name>
</gene>
<comment type="subcellular location">
    <subcellularLocation>
        <location evidence="1">Membrane</location>
        <topology evidence="1">Multi-pass membrane protein</topology>
    </subcellularLocation>
</comment>
<feature type="transmembrane region" description="Helical" evidence="6">
    <location>
        <begin position="21"/>
        <end position="39"/>
    </location>
</feature>
<accession>A0ABQ1LTP5</accession>
<protein>
    <submittedName>
        <fullName evidence="8">MFS transporter</fullName>
    </submittedName>
</protein>
<dbReference type="InterPro" id="IPR020846">
    <property type="entry name" value="MFS_dom"/>
</dbReference>
<dbReference type="PANTHER" id="PTHR43791">
    <property type="entry name" value="PERMEASE-RELATED"/>
    <property type="match status" value="1"/>
</dbReference>
<evidence type="ECO:0000256" key="3">
    <source>
        <dbReference type="ARBA" id="ARBA00022692"/>
    </source>
</evidence>
<keyword evidence="3 6" id="KW-0812">Transmembrane</keyword>
<comment type="caution">
    <text evidence="8">The sequence shown here is derived from an EMBL/GenBank/DDBJ whole genome shotgun (WGS) entry which is preliminary data.</text>
</comment>
<dbReference type="Pfam" id="PF07690">
    <property type="entry name" value="MFS_1"/>
    <property type="match status" value="1"/>
</dbReference>
<feature type="transmembrane region" description="Helical" evidence="6">
    <location>
        <begin position="342"/>
        <end position="366"/>
    </location>
</feature>
<evidence type="ECO:0000313" key="9">
    <source>
        <dbReference type="Proteomes" id="UP000602004"/>
    </source>
</evidence>
<dbReference type="Proteomes" id="UP000602004">
    <property type="component" value="Unassembled WGS sequence"/>
</dbReference>
<feature type="transmembrane region" description="Helical" evidence="6">
    <location>
        <begin position="410"/>
        <end position="429"/>
    </location>
</feature>
<dbReference type="PANTHER" id="PTHR43791:SF36">
    <property type="entry name" value="TRANSPORTER, PUTATIVE (AFU_ORTHOLOGUE AFUA_6G08340)-RELATED"/>
    <property type="match status" value="1"/>
</dbReference>
<evidence type="ECO:0000256" key="2">
    <source>
        <dbReference type="ARBA" id="ARBA00022448"/>
    </source>
</evidence>
<reference evidence="9" key="1">
    <citation type="journal article" date="2019" name="Int. J. Syst. Evol. Microbiol.">
        <title>The Global Catalogue of Microorganisms (GCM) 10K type strain sequencing project: providing services to taxonomists for standard genome sequencing and annotation.</title>
        <authorList>
            <consortium name="The Broad Institute Genomics Platform"/>
            <consortium name="The Broad Institute Genome Sequencing Center for Infectious Disease"/>
            <person name="Wu L."/>
            <person name="Ma J."/>
        </authorList>
    </citation>
    <scope>NUCLEOTIDE SEQUENCE [LARGE SCALE GENOMIC DNA]</scope>
    <source>
        <strain evidence="9">CGMCC 1.15103</strain>
    </source>
</reference>
<evidence type="ECO:0000256" key="6">
    <source>
        <dbReference type="SAM" id="Phobius"/>
    </source>
</evidence>
<dbReference type="SUPFAM" id="SSF103473">
    <property type="entry name" value="MFS general substrate transporter"/>
    <property type="match status" value="1"/>
</dbReference>